<dbReference type="InterPro" id="IPR002545">
    <property type="entry name" value="CheW-lke_dom"/>
</dbReference>
<proteinExistence type="predicted"/>
<reference evidence="4" key="1">
    <citation type="submission" date="2023-07" db="EMBL/GenBank/DDBJ databases">
        <title>Molecular identification of indigenous halophilic bacteria isolated from red sea cost, biodegradation of synthetic dyes and assessment of degraded metabolite toxicity.</title>
        <authorList>
            <person name="Chaieb K."/>
            <person name="Altayb H.N."/>
        </authorList>
    </citation>
    <scope>NUCLEOTIDE SEQUENCE [LARGE SCALE GENOMIC DNA]</scope>
    <source>
        <strain evidence="4">K20</strain>
    </source>
</reference>
<keyword evidence="4" id="KW-1185">Reference proteome</keyword>
<dbReference type="InterPro" id="IPR036061">
    <property type="entry name" value="CheW-like_dom_sf"/>
</dbReference>
<feature type="domain" description="CheW-like" evidence="2">
    <location>
        <begin position="227"/>
        <end position="364"/>
    </location>
</feature>
<dbReference type="PROSITE" id="PS50851">
    <property type="entry name" value="CHEW"/>
    <property type="match status" value="1"/>
</dbReference>
<dbReference type="RefSeq" id="WP_225249375.1">
    <property type="nucleotide sequence ID" value="NZ_JAIWIU010000010.1"/>
</dbReference>
<protein>
    <submittedName>
        <fullName evidence="3">Chemotaxis protein CheW</fullName>
    </submittedName>
</protein>
<dbReference type="SMART" id="SM00260">
    <property type="entry name" value="CheW"/>
    <property type="match status" value="1"/>
</dbReference>
<feature type="region of interest" description="Disordered" evidence="1">
    <location>
        <begin position="29"/>
        <end position="63"/>
    </location>
</feature>
<comment type="caution">
    <text evidence="3">The sequence shown here is derived from an EMBL/GenBank/DDBJ whole genome shotgun (WGS) entry which is preliminary data.</text>
</comment>
<gene>
    <name evidence="3" type="ORF">LDJ79_01655</name>
</gene>
<dbReference type="EMBL" id="JAIWIU010000010">
    <property type="protein sequence ID" value="MCA2014796.1"/>
    <property type="molecule type" value="Genomic_DNA"/>
</dbReference>
<evidence type="ECO:0000313" key="4">
    <source>
        <dbReference type="Proteomes" id="UP001199044"/>
    </source>
</evidence>
<evidence type="ECO:0000313" key="3">
    <source>
        <dbReference type="EMBL" id="MCA2014796.1"/>
    </source>
</evidence>
<dbReference type="Proteomes" id="UP001199044">
    <property type="component" value="Unassembled WGS sequence"/>
</dbReference>
<dbReference type="PIRSF" id="PIRSF020479">
    <property type="entry name" value="UCP020479_CheW"/>
    <property type="match status" value="1"/>
</dbReference>
<evidence type="ECO:0000259" key="2">
    <source>
        <dbReference type="PROSITE" id="PS50851"/>
    </source>
</evidence>
<evidence type="ECO:0000256" key="1">
    <source>
        <dbReference type="SAM" id="MobiDB-lite"/>
    </source>
</evidence>
<dbReference type="Pfam" id="PF01584">
    <property type="entry name" value="CheW"/>
    <property type="match status" value="1"/>
</dbReference>
<dbReference type="SUPFAM" id="SSF50341">
    <property type="entry name" value="CheW-like"/>
    <property type="match status" value="1"/>
</dbReference>
<sequence length="373" mass="42023">MSSVQHLSSEQALDDYFTALLSEELGEEIVSAPNKPDEAPELARQSASVTEPSVPSTPFFDDDNIEELPGANLEEVQRLLSQLEQSNPVEELQLDELMEQNTFDISHDTVVVEATPDVEEIQEWNTETLTEDDEGEPHHHEVELDTHVTEAEIETPQTETVEENIEEAWASTAEVETEVKLEPQSPETVVETAEIEPEEVVEAQVEPQTQTGDLNLDNWHTPVRQDAFQVLYFDVNGVTFAVPLDELGGIHRKAELNHLIGRPAWYLGLQTQRDAQLDVVDTAKWVMAEKLHDESYKEAYQYIVMLGESMWGLACSKLMGTELLRSEQVRWREQVGKRPWLAGMVKEKMCALIHVDALIAMLNAGLDVKALDK</sequence>
<dbReference type="InterPro" id="IPR014506">
    <property type="entry name" value="UCP020479_CheW"/>
</dbReference>
<organism evidence="3 4">
    <name type="scientific">Vibrio tritonius</name>
    <dbReference type="NCBI Taxonomy" id="1435069"/>
    <lineage>
        <taxon>Bacteria</taxon>
        <taxon>Pseudomonadati</taxon>
        <taxon>Pseudomonadota</taxon>
        <taxon>Gammaproteobacteria</taxon>
        <taxon>Vibrionales</taxon>
        <taxon>Vibrionaceae</taxon>
        <taxon>Vibrio</taxon>
    </lineage>
</organism>
<name>A0ABS7YIU5_9VIBR</name>
<accession>A0ABS7YIU5</accession>
<feature type="compositionally biased region" description="Polar residues" evidence="1">
    <location>
        <begin position="45"/>
        <end position="56"/>
    </location>
</feature>